<accession>A0A839F5N6</accession>
<keyword evidence="2" id="KW-0378">Hydrolase</keyword>
<dbReference type="Proteomes" id="UP000550401">
    <property type="component" value="Unassembled WGS sequence"/>
</dbReference>
<dbReference type="Pfam" id="PF04336">
    <property type="entry name" value="ACP_PD"/>
    <property type="match status" value="1"/>
</dbReference>
<dbReference type="PANTHER" id="PTHR38764:SF1">
    <property type="entry name" value="ACYL CARRIER PROTEIN PHOSPHODIESTERASE"/>
    <property type="match status" value="1"/>
</dbReference>
<keyword evidence="4" id="KW-0275">Fatty acid biosynthesis</keyword>
<evidence type="ECO:0000313" key="6">
    <source>
        <dbReference type="Proteomes" id="UP000550401"/>
    </source>
</evidence>
<evidence type="ECO:0000256" key="1">
    <source>
        <dbReference type="ARBA" id="ARBA00022516"/>
    </source>
</evidence>
<keyword evidence="3" id="KW-0443">Lipid metabolism</keyword>
<organism evidence="5 6">
    <name type="scientific">Dokdonella fugitiva</name>
    <dbReference type="NCBI Taxonomy" id="328517"/>
    <lineage>
        <taxon>Bacteria</taxon>
        <taxon>Pseudomonadati</taxon>
        <taxon>Pseudomonadota</taxon>
        <taxon>Gammaproteobacteria</taxon>
        <taxon>Lysobacterales</taxon>
        <taxon>Rhodanobacteraceae</taxon>
        <taxon>Dokdonella</taxon>
    </lineage>
</organism>
<evidence type="ECO:0000256" key="4">
    <source>
        <dbReference type="ARBA" id="ARBA00023160"/>
    </source>
</evidence>
<dbReference type="EMBL" id="JACGXL010000002">
    <property type="protein sequence ID" value="MBA8887491.1"/>
    <property type="molecule type" value="Genomic_DNA"/>
</dbReference>
<sequence length="197" mass="22093">MNLLAHALLAGADDDVRFGSLVGDFVRGAIDPTLRAGVRAGVALHRGVDAYTDAHPRVVAARARFEPPFRRYAGIVLDVWFDHLLARDWSRWGAGPLTTFSDDVRALLDRRADEVPPRMRRFVEYLRRNDLPARYRERPMIADVFGGLSQRLSRENPLARALPVVEAQADALEADFAAFFPDLLAYAEHQRARFGVA</sequence>
<dbReference type="InterPro" id="IPR007431">
    <property type="entry name" value="ACP_PD"/>
</dbReference>
<protein>
    <submittedName>
        <fullName evidence="5">Acyl carrier protein phosphodiesterase</fullName>
    </submittedName>
</protein>
<evidence type="ECO:0000256" key="3">
    <source>
        <dbReference type="ARBA" id="ARBA00023098"/>
    </source>
</evidence>
<dbReference type="GO" id="GO:0008770">
    <property type="term" value="F:[acyl-carrier-protein] phosphodiesterase activity"/>
    <property type="evidence" value="ECO:0007669"/>
    <property type="project" value="InterPro"/>
</dbReference>
<name>A0A839F5N6_9GAMM</name>
<comment type="caution">
    <text evidence="5">The sequence shown here is derived from an EMBL/GenBank/DDBJ whole genome shotgun (WGS) entry which is preliminary data.</text>
</comment>
<reference evidence="5 6" key="1">
    <citation type="submission" date="2020-07" db="EMBL/GenBank/DDBJ databases">
        <title>Genomic Encyclopedia of Type Strains, Phase IV (KMG-V): Genome sequencing to study the core and pangenomes of soil and plant-associated prokaryotes.</title>
        <authorList>
            <person name="Whitman W."/>
        </authorList>
    </citation>
    <scope>NUCLEOTIDE SEQUENCE [LARGE SCALE GENOMIC DNA]</scope>
    <source>
        <strain evidence="5 6">RH2WT43</strain>
    </source>
</reference>
<gene>
    <name evidence="5" type="ORF">FHW12_001705</name>
</gene>
<keyword evidence="1" id="KW-0444">Lipid biosynthesis</keyword>
<proteinExistence type="predicted"/>
<keyword evidence="4" id="KW-0276">Fatty acid metabolism</keyword>
<dbReference type="PANTHER" id="PTHR38764">
    <property type="entry name" value="ACYL CARRIER PROTEIN PHOSPHODIESTERASE"/>
    <property type="match status" value="1"/>
</dbReference>
<dbReference type="RefSeq" id="WP_182530554.1">
    <property type="nucleotide sequence ID" value="NZ_JACGXL010000002.1"/>
</dbReference>
<dbReference type="AlphaFoldDB" id="A0A839F5N6"/>
<evidence type="ECO:0000313" key="5">
    <source>
        <dbReference type="EMBL" id="MBA8887491.1"/>
    </source>
</evidence>
<dbReference type="GO" id="GO:0006633">
    <property type="term" value="P:fatty acid biosynthetic process"/>
    <property type="evidence" value="ECO:0007669"/>
    <property type="project" value="UniProtKB-KW"/>
</dbReference>
<evidence type="ECO:0000256" key="2">
    <source>
        <dbReference type="ARBA" id="ARBA00022801"/>
    </source>
</evidence>
<dbReference type="PIRSF" id="PIRSF011489">
    <property type="entry name" value="DUF479"/>
    <property type="match status" value="1"/>
</dbReference>
<keyword evidence="6" id="KW-1185">Reference proteome</keyword>